<organism evidence="2 3">
    <name type="scientific">Lichenicola cladoniae</name>
    <dbReference type="NCBI Taxonomy" id="1484109"/>
    <lineage>
        <taxon>Bacteria</taxon>
        <taxon>Pseudomonadati</taxon>
        <taxon>Pseudomonadota</taxon>
        <taxon>Alphaproteobacteria</taxon>
        <taxon>Acetobacterales</taxon>
        <taxon>Acetobacteraceae</taxon>
        <taxon>Lichenicola</taxon>
    </lineage>
</organism>
<dbReference type="Proteomes" id="UP000500767">
    <property type="component" value="Chromosome"/>
</dbReference>
<accession>A0A6M8HU25</accession>
<feature type="region of interest" description="Disordered" evidence="1">
    <location>
        <begin position="1"/>
        <end position="34"/>
    </location>
</feature>
<protein>
    <submittedName>
        <fullName evidence="2">Uncharacterized protein</fullName>
    </submittedName>
</protein>
<sequence length="99" mass="11136">MEPMKRMEPMEPMKPMAGPKPWWPADLGEPSSSGSQNDLRYAFFPGIRRLLIELNGTLDTYDTGDHRISGVSQQDSQGQTLAFTSQEGLVRLDGLRQIR</sequence>
<evidence type="ECO:0000256" key="1">
    <source>
        <dbReference type="SAM" id="MobiDB-lite"/>
    </source>
</evidence>
<reference evidence="2 3" key="1">
    <citation type="journal article" date="2014" name="World J. Microbiol. Biotechnol.">
        <title>Biodiversity and physiological characteristics of Antarctic and Arctic lichens-associated bacteria.</title>
        <authorList>
            <person name="Lee Y.M."/>
            <person name="Kim E.H."/>
            <person name="Lee H.K."/>
            <person name="Hong S.G."/>
        </authorList>
    </citation>
    <scope>NUCLEOTIDE SEQUENCE [LARGE SCALE GENOMIC DNA]</scope>
    <source>
        <strain evidence="2 3">PAMC 26569</strain>
    </source>
</reference>
<keyword evidence="3" id="KW-1185">Reference proteome</keyword>
<proteinExistence type="predicted"/>
<feature type="compositionally biased region" description="Basic and acidic residues" evidence="1">
    <location>
        <begin position="1"/>
        <end position="11"/>
    </location>
</feature>
<dbReference type="EMBL" id="CP053708">
    <property type="protein sequence ID" value="QKE92029.1"/>
    <property type="molecule type" value="Genomic_DNA"/>
</dbReference>
<evidence type="ECO:0000313" key="3">
    <source>
        <dbReference type="Proteomes" id="UP000500767"/>
    </source>
</evidence>
<gene>
    <name evidence="2" type="ORF">HN018_20100</name>
</gene>
<dbReference type="AlphaFoldDB" id="A0A6M8HU25"/>
<evidence type="ECO:0000313" key="2">
    <source>
        <dbReference type="EMBL" id="QKE92029.1"/>
    </source>
</evidence>
<dbReference type="KEGG" id="lck:HN018_20100"/>
<name>A0A6M8HU25_9PROT</name>